<dbReference type="SUPFAM" id="SSF48452">
    <property type="entry name" value="TPR-like"/>
    <property type="match status" value="1"/>
</dbReference>
<evidence type="ECO:0000313" key="5">
    <source>
        <dbReference type="Proteomes" id="UP000050864"/>
    </source>
</evidence>
<dbReference type="Gene3D" id="1.25.40.10">
    <property type="entry name" value="Tetratricopeptide repeat domain"/>
    <property type="match status" value="1"/>
</dbReference>
<gene>
    <name evidence="4" type="ORF">ABB26_05345</name>
</gene>
<dbReference type="SMART" id="SM00028">
    <property type="entry name" value="TPR"/>
    <property type="match status" value="2"/>
</dbReference>
<dbReference type="RefSeq" id="WP_057632634.1">
    <property type="nucleotide sequence ID" value="NZ_LDJI01000009.1"/>
</dbReference>
<dbReference type="PROSITE" id="PS51257">
    <property type="entry name" value="PROKAR_LIPOPROTEIN"/>
    <property type="match status" value="1"/>
</dbReference>
<feature type="signal peptide" evidence="3">
    <location>
        <begin position="1"/>
        <end position="24"/>
    </location>
</feature>
<dbReference type="InterPro" id="IPR011990">
    <property type="entry name" value="TPR-like_helical_dom_sf"/>
</dbReference>
<name>A0A0R0C673_9GAMM</name>
<dbReference type="PATRIC" id="fig|405444.3.peg.3780"/>
<dbReference type="PROSITE" id="PS50005">
    <property type="entry name" value="TPR"/>
    <property type="match status" value="1"/>
</dbReference>
<proteinExistence type="predicted"/>
<comment type="caution">
    <text evidence="4">The sequence shown here is derived from an EMBL/GenBank/DDBJ whole genome shotgun (WGS) entry which is preliminary data.</text>
</comment>
<keyword evidence="3" id="KW-0732">Signal</keyword>
<accession>A0A0R0C673</accession>
<keyword evidence="1" id="KW-0802">TPR repeat</keyword>
<dbReference type="AlphaFoldDB" id="A0A0R0C673"/>
<feature type="chain" id="PRO_5006393601" evidence="3">
    <location>
        <begin position="25"/>
        <end position="273"/>
    </location>
</feature>
<evidence type="ECO:0000256" key="3">
    <source>
        <dbReference type="SAM" id="SignalP"/>
    </source>
</evidence>
<dbReference type="OrthoDB" id="8535852at2"/>
<dbReference type="InterPro" id="IPR019734">
    <property type="entry name" value="TPR_rpt"/>
</dbReference>
<feature type="repeat" description="TPR" evidence="1">
    <location>
        <begin position="110"/>
        <end position="143"/>
    </location>
</feature>
<reference evidence="4 5" key="1">
    <citation type="submission" date="2015-05" db="EMBL/GenBank/DDBJ databases">
        <title>Genome sequencing and analysis of members of genus Stenotrophomonas.</title>
        <authorList>
            <person name="Patil P.P."/>
            <person name="Midha S."/>
            <person name="Patil P.B."/>
        </authorList>
    </citation>
    <scope>NUCLEOTIDE SEQUENCE [LARGE SCALE GENOMIC DNA]</scope>
    <source>
        <strain evidence="4 5">DSM 18929</strain>
    </source>
</reference>
<dbReference type="STRING" id="405444.ABB26_05345"/>
<evidence type="ECO:0000313" key="4">
    <source>
        <dbReference type="EMBL" id="KRG65225.1"/>
    </source>
</evidence>
<evidence type="ECO:0000256" key="1">
    <source>
        <dbReference type="PROSITE-ProRule" id="PRU00339"/>
    </source>
</evidence>
<feature type="compositionally biased region" description="Low complexity" evidence="2">
    <location>
        <begin position="236"/>
        <end position="249"/>
    </location>
</feature>
<feature type="compositionally biased region" description="Polar residues" evidence="2">
    <location>
        <begin position="262"/>
        <end position="273"/>
    </location>
</feature>
<dbReference type="EMBL" id="LDJI01000009">
    <property type="protein sequence ID" value="KRG65225.1"/>
    <property type="molecule type" value="Genomic_DNA"/>
</dbReference>
<evidence type="ECO:0000256" key="2">
    <source>
        <dbReference type="SAM" id="MobiDB-lite"/>
    </source>
</evidence>
<organism evidence="4 5">
    <name type="scientific">Stenotrophomonas humi</name>
    <dbReference type="NCBI Taxonomy" id="405444"/>
    <lineage>
        <taxon>Bacteria</taxon>
        <taxon>Pseudomonadati</taxon>
        <taxon>Pseudomonadota</taxon>
        <taxon>Gammaproteobacteria</taxon>
        <taxon>Lysobacterales</taxon>
        <taxon>Lysobacteraceae</taxon>
        <taxon>Stenotrophomonas</taxon>
    </lineage>
</organism>
<sequence length="273" mass="29089">MRTTTYLSLLLLPALIAGCGNNRAAYKIPPAEPALVETPQNDRGMYLDLIKQMQAQGAYFASLAHIDAFRQRFGDIPELRILQADALRETGERSAAAQQYRMLTKGPQAAQAWHGLGLIAAASNDASGAQLALRNAVQIDPLNVAYLGDLGFALLQSGELDQARVPLAKAAELAPGNARAVSNLALWALLNGQPEMADAMIQRANLPQATRQEILRLASTLRRPVAITSGAGNAPAALAAQQGPTTPSLRPLPPRSMLDRFTPTTAPSQETVQ</sequence>
<feature type="region of interest" description="Disordered" evidence="2">
    <location>
        <begin position="236"/>
        <end position="273"/>
    </location>
</feature>
<dbReference type="Proteomes" id="UP000050864">
    <property type="component" value="Unassembled WGS sequence"/>
</dbReference>
<keyword evidence="5" id="KW-1185">Reference proteome</keyword>
<protein>
    <submittedName>
        <fullName evidence="4">Uncharacterized protein</fullName>
    </submittedName>
</protein>